<keyword evidence="6" id="KW-1185">Reference proteome</keyword>
<evidence type="ECO:0000313" key="4">
    <source>
        <dbReference type="EMBL" id="OWM86024.1"/>
    </source>
</evidence>
<keyword evidence="2" id="KW-0175">Coiled coil</keyword>
<evidence type="ECO:0000256" key="1">
    <source>
        <dbReference type="ARBA" id="ARBA00022737"/>
    </source>
</evidence>
<reference evidence="4" key="2">
    <citation type="submission" date="2017-06" db="EMBL/GenBank/DDBJ databases">
        <title>The pomegranate genome and the genomics of punicalagin biosynthesis.</title>
        <authorList>
            <person name="Xu C."/>
        </authorList>
    </citation>
    <scope>NUCLEOTIDE SEQUENCE [LARGE SCALE GENOMIC DNA]</scope>
    <source>
        <tissue evidence="4">Fresh leaf</tissue>
    </source>
</reference>
<accession>A0A218XM91</accession>
<dbReference type="AlphaFoldDB" id="A0A218XM91"/>
<dbReference type="Proteomes" id="UP000197138">
    <property type="component" value="Unassembled WGS sequence"/>
</dbReference>
<dbReference type="EMBL" id="MTKT01001094">
    <property type="protein sequence ID" value="OWM86024.1"/>
    <property type="molecule type" value="Genomic_DNA"/>
</dbReference>
<reference evidence="6" key="3">
    <citation type="journal article" date="2020" name="Plant Biotechnol. J.">
        <title>The pomegranate (Punica granatum L.) draft genome dissects genetic divergence between soft- and hard-seeded cultivars.</title>
        <authorList>
            <person name="Luo X."/>
            <person name="Li H."/>
            <person name="Wu Z."/>
            <person name="Yao W."/>
            <person name="Zhao P."/>
            <person name="Cao D."/>
            <person name="Yu H."/>
            <person name="Li K."/>
            <person name="Poudel K."/>
            <person name="Zhao D."/>
            <person name="Zhang F."/>
            <person name="Xia X."/>
            <person name="Chen L."/>
            <person name="Wang Q."/>
            <person name="Jing D."/>
            <person name="Cao S."/>
        </authorList>
    </citation>
    <scope>NUCLEOTIDE SEQUENCE [LARGE SCALE GENOMIC DNA]</scope>
</reference>
<reference evidence="5" key="1">
    <citation type="journal article" date="2017" name="Plant J.">
        <title>The pomegranate (Punica granatum L.) genome and the genomics of punicalagin biosynthesis.</title>
        <authorList>
            <person name="Qin G."/>
            <person name="Xu C."/>
            <person name="Ming R."/>
            <person name="Tang H."/>
            <person name="Guyot R."/>
            <person name="Kramer E.M."/>
            <person name="Hu Y."/>
            <person name="Yi X."/>
            <person name="Qi Y."/>
            <person name="Xu X."/>
            <person name="Gao Z."/>
            <person name="Pan H."/>
            <person name="Jian J."/>
            <person name="Tian Y."/>
            <person name="Yue Z."/>
            <person name="Xu Y."/>
        </authorList>
    </citation>
    <scope>NUCLEOTIDE SEQUENCE [LARGE SCALE GENOMIC DNA]</scope>
    <source>
        <strain evidence="5">cv. Dabenzi</strain>
    </source>
</reference>
<evidence type="ECO:0000256" key="2">
    <source>
        <dbReference type="SAM" id="Coils"/>
    </source>
</evidence>
<organism evidence="4 5">
    <name type="scientific">Punica granatum</name>
    <name type="common">Pomegranate</name>
    <dbReference type="NCBI Taxonomy" id="22663"/>
    <lineage>
        <taxon>Eukaryota</taxon>
        <taxon>Viridiplantae</taxon>
        <taxon>Streptophyta</taxon>
        <taxon>Embryophyta</taxon>
        <taxon>Tracheophyta</taxon>
        <taxon>Spermatophyta</taxon>
        <taxon>Magnoliopsida</taxon>
        <taxon>eudicotyledons</taxon>
        <taxon>Gunneridae</taxon>
        <taxon>Pentapetalae</taxon>
        <taxon>rosids</taxon>
        <taxon>malvids</taxon>
        <taxon>Myrtales</taxon>
        <taxon>Lythraceae</taxon>
        <taxon>Punica</taxon>
    </lineage>
</organism>
<gene>
    <name evidence="7" type="primary">LOC116210164</name>
    <name evidence="4" type="ORF">CDL15_Pgr027250</name>
</gene>
<evidence type="ECO:0000259" key="3">
    <source>
        <dbReference type="Pfam" id="PF03107"/>
    </source>
</evidence>
<evidence type="ECO:0000313" key="6">
    <source>
        <dbReference type="Proteomes" id="UP000515151"/>
    </source>
</evidence>
<evidence type="ECO:0000313" key="5">
    <source>
        <dbReference type="Proteomes" id="UP000197138"/>
    </source>
</evidence>
<feature type="coiled-coil region" evidence="2">
    <location>
        <begin position="282"/>
        <end position="309"/>
    </location>
</feature>
<reference evidence="7" key="4">
    <citation type="submission" date="2025-04" db="UniProtKB">
        <authorList>
            <consortium name="RefSeq"/>
        </authorList>
    </citation>
    <scope>IDENTIFICATION</scope>
    <source>
        <tissue evidence="7">Leaf</tissue>
    </source>
</reference>
<dbReference type="PANTHER" id="PTHR46288:SF27">
    <property type="entry name" value="CYSTEINE_HISTIDINE-RICH C1 DOMAIN FAMILY PROTEIN"/>
    <property type="match status" value="1"/>
</dbReference>
<feature type="domain" description="DC1" evidence="3">
    <location>
        <begin position="197"/>
        <end position="248"/>
    </location>
</feature>
<proteinExistence type="predicted"/>
<dbReference type="InterPro" id="IPR046349">
    <property type="entry name" value="C1-like_sf"/>
</dbReference>
<dbReference type="Proteomes" id="UP000515151">
    <property type="component" value="Chromosome 6"/>
</dbReference>
<feature type="domain" description="DC1" evidence="3">
    <location>
        <begin position="69"/>
        <end position="121"/>
    </location>
</feature>
<sequence>MMEIQHFSDEHPLELFENGVASFAGEDVQCHLCTGYLFIHEAVPVYGCRDCGIYLHKHCAKLVAQVEHPLHPLHPLILDIGKRENGWRGYRCSCCQKTPGDVSLSSYHCSRCNYDLDPECAALVPTMKLRDPSHLFFLFEEVGISEGSRCSVCGDDFSGTDSKINSPIFVCAIPECVHALHLHCAPITLPETVRHEFHNYHDLVYTKSVAEGGHWDGHYCDACEEKRDPKFPVYYCMECNFACHVFCAISKELPSLIEAYENDCLQRGASLDAFLRYYEDKLPRMRSEKEKIETNLKEIRLEIEALRGSLGVSELSAD</sequence>
<dbReference type="GeneID" id="116210164"/>
<evidence type="ECO:0000313" key="7">
    <source>
        <dbReference type="RefSeq" id="XP_031399845.1"/>
    </source>
</evidence>
<name>A0A218XM91_PUNGR</name>
<dbReference type="RefSeq" id="XP_031399845.1">
    <property type="nucleotide sequence ID" value="XM_031543985.1"/>
</dbReference>
<protein>
    <submittedName>
        <fullName evidence="7">Uncharacterized protein LOC116210164</fullName>
    </submittedName>
</protein>
<dbReference type="OrthoDB" id="1884766at2759"/>
<dbReference type="PANTHER" id="PTHR46288">
    <property type="entry name" value="PHORBOL-ESTER/DAG-TYPE DOMAIN-CONTAINING PROTEIN"/>
    <property type="match status" value="1"/>
</dbReference>
<dbReference type="SUPFAM" id="SSF57889">
    <property type="entry name" value="Cysteine-rich domain"/>
    <property type="match status" value="2"/>
</dbReference>
<dbReference type="Pfam" id="PF03107">
    <property type="entry name" value="C1_2"/>
    <property type="match status" value="2"/>
</dbReference>
<keyword evidence="1" id="KW-0677">Repeat</keyword>
<dbReference type="InterPro" id="IPR004146">
    <property type="entry name" value="DC1"/>
</dbReference>